<feature type="region of interest" description="Disordered" evidence="8">
    <location>
        <begin position="955"/>
        <end position="998"/>
    </location>
</feature>
<evidence type="ECO:0000256" key="4">
    <source>
        <dbReference type="ARBA" id="ARBA00022771"/>
    </source>
</evidence>
<evidence type="ECO:0000256" key="5">
    <source>
        <dbReference type="ARBA" id="ARBA00022833"/>
    </source>
</evidence>
<dbReference type="OrthoDB" id="6077919at2759"/>
<feature type="region of interest" description="Disordered" evidence="8">
    <location>
        <begin position="452"/>
        <end position="477"/>
    </location>
</feature>
<keyword evidence="5" id="KW-0862">Zinc</keyword>
<accession>A0A9Q8LBA7</accession>
<dbReference type="Pfam" id="PF00096">
    <property type="entry name" value="zf-C2H2"/>
    <property type="match status" value="2"/>
</dbReference>
<dbReference type="EMBL" id="CP090164">
    <property type="protein sequence ID" value="UJO14215.1"/>
    <property type="molecule type" value="Genomic_DNA"/>
</dbReference>
<feature type="compositionally biased region" description="Polar residues" evidence="8">
    <location>
        <begin position="14"/>
        <end position="27"/>
    </location>
</feature>
<dbReference type="PROSITE" id="PS50157">
    <property type="entry name" value="ZINC_FINGER_C2H2_2"/>
    <property type="match status" value="2"/>
</dbReference>
<feature type="region of interest" description="Disordered" evidence="8">
    <location>
        <begin position="315"/>
        <end position="345"/>
    </location>
</feature>
<feature type="domain" description="C2H2-type" evidence="9">
    <location>
        <begin position="58"/>
        <end position="85"/>
    </location>
</feature>
<evidence type="ECO:0000313" key="11">
    <source>
        <dbReference type="Proteomes" id="UP000756132"/>
    </source>
</evidence>
<organism evidence="10 11">
    <name type="scientific">Passalora fulva</name>
    <name type="common">Tomato leaf mold</name>
    <name type="synonym">Cladosporium fulvum</name>
    <dbReference type="NCBI Taxonomy" id="5499"/>
    <lineage>
        <taxon>Eukaryota</taxon>
        <taxon>Fungi</taxon>
        <taxon>Dikarya</taxon>
        <taxon>Ascomycota</taxon>
        <taxon>Pezizomycotina</taxon>
        <taxon>Dothideomycetes</taxon>
        <taxon>Dothideomycetidae</taxon>
        <taxon>Mycosphaerellales</taxon>
        <taxon>Mycosphaerellaceae</taxon>
        <taxon>Fulvia</taxon>
    </lineage>
</organism>
<dbReference type="GO" id="GO:0008270">
    <property type="term" value="F:zinc ion binding"/>
    <property type="evidence" value="ECO:0007669"/>
    <property type="project" value="UniProtKB-KW"/>
</dbReference>
<evidence type="ECO:0000313" key="10">
    <source>
        <dbReference type="EMBL" id="UJO14215.1"/>
    </source>
</evidence>
<feature type="region of interest" description="Disordered" evidence="8">
    <location>
        <begin position="690"/>
        <end position="726"/>
    </location>
</feature>
<dbReference type="CDD" id="cd12148">
    <property type="entry name" value="fungal_TF_MHR"/>
    <property type="match status" value="1"/>
</dbReference>
<feature type="region of interest" description="Disordered" evidence="8">
    <location>
        <begin position="492"/>
        <end position="528"/>
    </location>
</feature>
<keyword evidence="4 7" id="KW-0863">Zinc-finger</keyword>
<dbReference type="FunFam" id="3.30.160.60:FF:000576">
    <property type="entry name" value="C2H2 transcription factor (AmdX)"/>
    <property type="match status" value="1"/>
</dbReference>
<dbReference type="GO" id="GO:0006351">
    <property type="term" value="P:DNA-templated transcription"/>
    <property type="evidence" value="ECO:0007669"/>
    <property type="project" value="InterPro"/>
</dbReference>
<feature type="domain" description="C2H2-type" evidence="9">
    <location>
        <begin position="86"/>
        <end position="114"/>
    </location>
</feature>
<dbReference type="InterPro" id="IPR051059">
    <property type="entry name" value="VerF-like"/>
</dbReference>
<protein>
    <submittedName>
        <fullName evidence="10">Transcription factor TDA9</fullName>
    </submittedName>
</protein>
<dbReference type="GO" id="GO:0000978">
    <property type="term" value="F:RNA polymerase II cis-regulatory region sequence-specific DNA binding"/>
    <property type="evidence" value="ECO:0007669"/>
    <property type="project" value="InterPro"/>
</dbReference>
<gene>
    <name evidence="10" type="ORF">CLAFUR5_02809</name>
</gene>
<feature type="compositionally biased region" description="Basic and acidic residues" evidence="8">
    <location>
        <begin position="1"/>
        <end position="10"/>
    </location>
</feature>
<reference evidence="10" key="1">
    <citation type="submission" date="2021-12" db="EMBL/GenBank/DDBJ databases">
        <authorList>
            <person name="Zaccaron A."/>
            <person name="Stergiopoulos I."/>
        </authorList>
    </citation>
    <scope>NUCLEOTIDE SEQUENCE</scope>
    <source>
        <strain evidence="10">Race5_Kim</strain>
    </source>
</reference>
<evidence type="ECO:0000256" key="6">
    <source>
        <dbReference type="ARBA" id="ARBA00023242"/>
    </source>
</evidence>
<dbReference type="Pfam" id="PF04082">
    <property type="entry name" value="Fungal_trans"/>
    <property type="match status" value="1"/>
</dbReference>
<evidence type="ECO:0000259" key="9">
    <source>
        <dbReference type="PROSITE" id="PS50157"/>
    </source>
</evidence>
<dbReference type="SMART" id="SM00355">
    <property type="entry name" value="ZnF_C2H2"/>
    <property type="match status" value="2"/>
</dbReference>
<evidence type="ECO:0000256" key="7">
    <source>
        <dbReference type="PROSITE-ProRule" id="PRU00042"/>
    </source>
</evidence>
<dbReference type="OMA" id="GHSQSMF"/>
<keyword evidence="3" id="KW-0677">Repeat</keyword>
<evidence type="ECO:0000256" key="2">
    <source>
        <dbReference type="ARBA" id="ARBA00022723"/>
    </source>
</evidence>
<sequence>MQPDTVKQEPEIDSPSSNVKPATSANPANGRPANGKAVQNGTSIGQFPPPKTDKPRPHVCTTCNRSFARLEHLKRHERSHTKEKPFECPECTRCFARRDLLLRHQQKLHMTNATTRPRQGRRESVGGAGINGNSRVRKNSVANANVGGAARNLAQGRPRANTISHIDMALLGIFDGNNPHLNRLNALGLNGLHENHMAMNGLPGAGNFDYRGMSTAMGHHGNIHGLPKLDTHINNLDMSTSLQTAPPRANFGGFDIDQLFTPHTTINPAALHFGGAGSIPSSNIPFGYDPATNQQVPIDEDFGWMRNWNMHLGNGNDNDQAIDESSPSRISSGDSPGDFSENMSNSQAAMPVRHNSYQWPQHDMQQQQNMSGAPFQLEALGNGLPRLEAANGTISPSSLHDPTPTGDAYFQQAMMHQAGQSQHQHHQSLSEIMHSQNGAAAFGHTLSQFDSNSPSIASSSMAGSARQSSVTSMSTDSITDSTRQALLSSLAQPSVVGGHNHRKYSQPSVSSPLSPAAANRGNMQSQGANLPGTADIKRYIEAFIQYAHPHLPIAHIATLSFDVIETNSGPRGTPPSTNPAHNAFTGGARCLILGMAAIGALYEYDHPASKDLFEAAKKMIQLYLEERRKADISAAANRSSAASETPLWLVQAMLLTVIYGHHCGDRIAADIASNHIAALVSLARAANLAQPRTDGSPPAAGDGSERNGDVEMGDHNTTNGTSSHEGDLHAQWIKWKTGEERKRCLFAIFILSSLLTTAYNQTPTIMNSEILLDLPCAEELYEARSAEEWQARGGLAASEASSISFANALSFLLTASQRQGNKFAPSAYNSCSETGTLQSGEEELKPSTFGCHVLINALHNYIWETRSRHANKDWTVQETESMVTNIEPALNAWQVAWKANPHHKLERPNPFGCGPLSADSIPLLDLAFVRLYVNLGRTAEAFWRRDFDQMAEELANEYEGPPSDSKARTGSTSAKSSSAALRRASQLQGGDDQASTRRERHLRKAAYYSADALTIACSYNMTYADPTAHELPIQSAICFFDCTQVLAEWCTTIQERAGRFLGILGRDAIDYSQVPAIMLLENEDVDLLRKIESICNSLEEKRMQQENLLMMDPHHAGSTSASLANGIDLSSCGLGSKVLRVTAMMLEKAVIWPITHVMAKALETEASHMDRRAAASCMQ</sequence>
<keyword evidence="6" id="KW-0539">Nucleus</keyword>
<dbReference type="InterPro" id="IPR036236">
    <property type="entry name" value="Znf_C2H2_sf"/>
</dbReference>
<comment type="subcellular location">
    <subcellularLocation>
        <location evidence="1">Nucleus</location>
    </subcellularLocation>
</comment>
<feature type="compositionally biased region" description="Low complexity" evidence="8">
    <location>
        <begin position="968"/>
        <end position="988"/>
    </location>
</feature>
<dbReference type="InterPro" id="IPR007219">
    <property type="entry name" value="XnlR_reg_dom"/>
</dbReference>
<dbReference type="Gene3D" id="3.30.160.60">
    <property type="entry name" value="Classic Zinc Finger"/>
    <property type="match status" value="2"/>
</dbReference>
<dbReference type="GeneID" id="71982687"/>
<dbReference type="GO" id="GO:0000981">
    <property type="term" value="F:DNA-binding transcription factor activity, RNA polymerase II-specific"/>
    <property type="evidence" value="ECO:0007669"/>
    <property type="project" value="InterPro"/>
</dbReference>
<dbReference type="GO" id="GO:0000785">
    <property type="term" value="C:chromatin"/>
    <property type="evidence" value="ECO:0007669"/>
    <property type="project" value="TreeGrafter"/>
</dbReference>
<dbReference type="PROSITE" id="PS00028">
    <property type="entry name" value="ZINC_FINGER_C2H2_1"/>
    <property type="match status" value="2"/>
</dbReference>
<feature type="compositionally biased region" description="Low complexity" evidence="8">
    <location>
        <begin position="505"/>
        <end position="518"/>
    </location>
</feature>
<keyword evidence="2" id="KW-0479">Metal-binding</keyword>
<reference evidence="10" key="2">
    <citation type="journal article" date="2022" name="Microb. Genom.">
        <title>A chromosome-scale genome assembly of the tomato pathogen Cladosporium fulvum reveals a compartmentalized genome architecture and the presence of a dispensable chromosome.</title>
        <authorList>
            <person name="Zaccaron A.Z."/>
            <person name="Chen L.H."/>
            <person name="Samaras A."/>
            <person name="Stergiopoulos I."/>
        </authorList>
    </citation>
    <scope>NUCLEOTIDE SEQUENCE</scope>
    <source>
        <strain evidence="10">Race5_Kim</strain>
    </source>
</reference>
<dbReference type="AlphaFoldDB" id="A0A9Q8LBA7"/>
<dbReference type="KEGG" id="ffu:CLAFUR5_02809"/>
<dbReference type="SUPFAM" id="SSF57667">
    <property type="entry name" value="beta-beta-alpha zinc fingers"/>
    <property type="match status" value="1"/>
</dbReference>
<feature type="region of interest" description="Disordered" evidence="8">
    <location>
        <begin position="1"/>
        <end position="60"/>
    </location>
</feature>
<feature type="compositionally biased region" description="Basic and acidic residues" evidence="8">
    <location>
        <begin position="703"/>
        <end position="714"/>
    </location>
</feature>
<feature type="region of interest" description="Disordered" evidence="8">
    <location>
        <begin position="112"/>
        <end position="135"/>
    </location>
</feature>
<dbReference type="PANTHER" id="PTHR40626:SF13">
    <property type="entry name" value="RESPIRATION FACTOR 2-RELATED"/>
    <property type="match status" value="1"/>
</dbReference>
<dbReference type="RefSeq" id="XP_047758581.1">
    <property type="nucleotide sequence ID" value="XM_047901957.1"/>
</dbReference>
<name>A0A9Q8LBA7_PASFU</name>
<dbReference type="Proteomes" id="UP000756132">
    <property type="component" value="Chromosome 2"/>
</dbReference>
<proteinExistence type="predicted"/>
<dbReference type="GO" id="GO:0005634">
    <property type="term" value="C:nucleus"/>
    <property type="evidence" value="ECO:0007669"/>
    <property type="project" value="UniProtKB-SubCell"/>
</dbReference>
<evidence type="ECO:0000256" key="3">
    <source>
        <dbReference type="ARBA" id="ARBA00022737"/>
    </source>
</evidence>
<dbReference type="InterPro" id="IPR013087">
    <property type="entry name" value="Znf_C2H2_type"/>
</dbReference>
<keyword evidence="11" id="KW-1185">Reference proteome</keyword>
<evidence type="ECO:0000256" key="1">
    <source>
        <dbReference type="ARBA" id="ARBA00004123"/>
    </source>
</evidence>
<evidence type="ECO:0000256" key="8">
    <source>
        <dbReference type="SAM" id="MobiDB-lite"/>
    </source>
</evidence>
<feature type="region of interest" description="Disordered" evidence="8">
    <location>
        <begin position="387"/>
        <end position="407"/>
    </location>
</feature>
<feature type="compositionally biased region" description="Low complexity" evidence="8">
    <location>
        <begin position="325"/>
        <end position="338"/>
    </location>
</feature>
<dbReference type="PANTHER" id="PTHR40626">
    <property type="entry name" value="MIP31509P"/>
    <property type="match status" value="1"/>
</dbReference>
<dbReference type="FunFam" id="3.30.160.60:FF:000065">
    <property type="entry name" value="B-cell CLL/lymphoma 6, member B"/>
    <property type="match status" value="1"/>
</dbReference>